<dbReference type="GO" id="GO:0030267">
    <property type="term" value="F:glyoxylate reductase (NADPH) activity"/>
    <property type="evidence" value="ECO:0007669"/>
    <property type="project" value="TreeGrafter"/>
</dbReference>
<keyword evidence="7" id="KW-1185">Reference proteome</keyword>
<organism evidence="6 7">
    <name type="scientific">Microbacterium stercoris</name>
    <dbReference type="NCBI Taxonomy" id="2820289"/>
    <lineage>
        <taxon>Bacteria</taxon>
        <taxon>Bacillati</taxon>
        <taxon>Actinomycetota</taxon>
        <taxon>Actinomycetes</taxon>
        <taxon>Micrococcales</taxon>
        <taxon>Microbacteriaceae</taxon>
        <taxon>Microbacterium</taxon>
    </lineage>
</organism>
<comment type="caution">
    <text evidence="6">The sequence shown here is derived from an EMBL/GenBank/DDBJ whole genome shotgun (WGS) entry which is preliminary data.</text>
</comment>
<dbReference type="InterPro" id="IPR029753">
    <property type="entry name" value="D-isomer_DH_CS"/>
</dbReference>
<evidence type="ECO:0000259" key="4">
    <source>
        <dbReference type="Pfam" id="PF00389"/>
    </source>
</evidence>
<dbReference type="GO" id="GO:0016618">
    <property type="term" value="F:hydroxypyruvate reductase [NAD(P)H] activity"/>
    <property type="evidence" value="ECO:0007669"/>
    <property type="project" value="TreeGrafter"/>
</dbReference>
<keyword evidence="2 3" id="KW-0560">Oxidoreductase</keyword>
<reference evidence="6" key="1">
    <citation type="submission" date="2021-03" db="EMBL/GenBank/DDBJ databases">
        <title>Microbacterium sp. nov., a novel actinobacterium isolated from cow dung.</title>
        <authorList>
            <person name="Zhang L."/>
        </authorList>
    </citation>
    <scope>NUCLEOTIDE SEQUENCE</scope>
    <source>
        <strain evidence="6">NEAU-LLB</strain>
    </source>
</reference>
<dbReference type="GO" id="GO:0051287">
    <property type="term" value="F:NAD binding"/>
    <property type="evidence" value="ECO:0007669"/>
    <property type="project" value="InterPro"/>
</dbReference>
<dbReference type="SUPFAM" id="SSF52283">
    <property type="entry name" value="Formate/glycerate dehydrogenase catalytic domain-like"/>
    <property type="match status" value="1"/>
</dbReference>
<feature type="domain" description="D-isomer specific 2-hydroxyacid dehydrogenase catalytic" evidence="4">
    <location>
        <begin position="22"/>
        <end position="319"/>
    </location>
</feature>
<dbReference type="GO" id="GO:0005829">
    <property type="term" value="C:cytosol"/>
    <property type="evidence" value="ECO:0007669"/>
    <property type="project" value="TreeGrafter"/>
</dbReference>
<evidence type="ECO:0000259" key="5">
    <source>
        <dbReference type="Pfam" id="PF02826"/>
    </source>
</evidence>
<gene>
    <name evidence="6" type="ORF">J5V96_03465</name>
</gene>
<evidence type="ECO:0000313" key="7">
    <source>
        <dbReference type="Proteomes" id="UP000680132"/>
    </source>
</evidence>
<comment type="similarity">
    <text evidence="1 3">Belongs to the D-isomer specific 2-hydroxyacid dehydrogenase family.</text>
</comment>
<sequence length="321" mass="33291">MSGPALVVTDHAFGGTAHEQAAADALGRELIVHQVAADDEPGARAAVAGADVVFVNFAPMTAAVLEALGSGAVVIRYGVGYDNVDLDAARRLGVRVCNVPDYGVDTVADHAVSCLLALLRRTGPYTAAIVADGWVTPGGLGPLRDFRDTTVGLIGTGRIGLSVAARLAPFGFRVIAFDPYADPIRLASHGITAVSLEELLAQAHAVSLHAPLTDATRRIIGGENLARMRSDAVLVNTARGGLVDQEAVAEALLAGRLGGAALDVFDPEPLPPASRLREAGNVILTPHAAFFSDRSLDNLQRLAAEEALRAVRGEPLRCPVG</sequence>
<dbReference type="GO" id="GO:0003714">
    <property type="term" value="F:transcription corepressor activity"/>
    <property type="evidence" value="ECO:0007669"/>
    <property type="project" value="InterPro"/>
</dbReference>
<evidence type="ECO:0000256" key="3">
    <source>
        <dbReference type="RuleBase" id="RU003719"/>
    </source>
</evidence>
<dbReference type="PANTHER" id="PTHR10996:SF283">
    <property type="entry name" value="GLYOXYLATE_HYDROXYPYRUVATE REDUCTASE B"/>
    <property type="match status" value="1"/>
</dbReference>
<dbReference type="InterPro" id="IPR036291">
    <property type="entry name" value="NAD(P)-bd_dom_sf"/>
</dbReference>
<dbReference type="InterPro" id="IPR006139">
    <property type="entry name" value="D-isomer_2_OHA_DH_cat_dom"/>
</dbReference>
<name>A0A939TPM7_9MICO</name>
<dbReference type="Pfam" id="PF02826">
    <property type="entry name" value="2-Hacid_dh_C"/>
    <property type="match status" value="1"/>
</dbReference>
<dbReference type="Proteomes" id="UP000680132">
    <property type="component" value="Unassembled WGS sequence"/>
</dbReference>
<accession>A0A939TPM7</accession>
<feature type="domain" description="D-isomer specific 2-hydroxyacid dehydrogenase NAD-binding" evidence="5">
    <location>
        <begin position="113"/>
        <end position="289"/>
    </location>
</feature>
<dbReference type="InterPro" id="IPR050223">
    <property type="entry name" value="D-isomer_2-hydroxyacid_DH"/>
</dbReference>
<dbReference type="PANTHER" id="PTHR10996">
    <property type="entry name" value="2-HYDROXYACID DEHYDROGENASE-RELATED"/>
    <property type="match status" value="1"/>
</dbReference>
<dbReference type="AlphaFoldDB" id="A0A939TPM7"/>
<dbReference type="Gene3D" id="3.40.50.720">
    <property type="entry name" value="NAD(P)-binding Rossmann-like Domain"/>
    <property type="match status" value="2"/>
</dbReference>
<dbReference type="PROSITE" id="PS00671">
    <property type="entry name" value="D_2_HYDROXYACID_DH_3"/>
    <property type="match status" value="1"/>
</dbReference>
<dbReference type="Pfam" id="PF00389">
    <property type="entry name" value="2-Hacid_dh"/>
    <property type="match status" value="1"/>
</dbReference>
<dbReference type="SUPFAM" id="SSF51735">
    <property type="entry name" value="NAD(P)-binding Rossmann-fold domains"/>
    <property type="match status" value="1"/>
</dbReference>
<dbReference type="InterPro" id="IPR043322">
    <property type="entry name" value="CtBP"/>
</dbReference>
<evidence type="ECO:0000313" key="6">
    <source>
        <dbReference type="EMBL" id="MBO3662565.1"/>
    </source>
</evidence>
<dbReference type="PROSITE" id="PS00670">
    <property type="entry name" value="D_2_HYDROXYACID_DH_2"/>
    <property type="match status" value="1"/>
</dbReference>
<dbReference type="RefSeq" id="WP_208500228.1">
    <property type="nucleotide sequence ID" value="NZ_JAGFOA010000001.1"/>
</dbReference>
<dbReference type="EMBL" id="JAGFOA010000001">
    <property type="protein sequence ID" value="MBO3662565.1"/>
    <property type="molecule type" value="Genomic_DNA"/>
</dbReference>
<dbReference type="InterPro" id="IPR006140">
    <property type="entry name" value="D-isomer_DH_NAD-bd"/>
</dbReference>
<proteinExistence type="inferred from homology"/>
<dbReference type="CDD" id="cd05299">
    <property type="entry name" value="CtBP_dh"/>
    <property type="match status" value="1"/>
</dbReference>
<protein>
    <submittedName>
        <fullName evidence="6">C-terminal binding protein</fullName>
    </submittedName>
</protein>
<evidence type="ECO:0000256" key="2">
    <source>
        <dbReference type="ARBA" id="ARBA00023002"/>
    </source>
</evidence>
<evidence type="ECO:0000256" key="1">
    <source>
        <dbReference type="ARBA" id="ARBA00005854"/>
    </source>
</evidence>